<evidence type="ECO:0000256" key="1">
    <source>
        <dbReference type="SAM" id="MobiDB-lite"/>
    </source>
</evidence>
<organism evidence="2 3">
    <name type="scientific">Asparagus officinalis</name>
    <name type="common">Garden asparagus</name>
    <dbReference type="NCBI Taxonomy" id="4686"/>
    <lineage>
        <taxon>Eukaryota</taxon>
        <taxon>Viridiplantae</taxon>
        <taxon>Streptophyta</taxon>
        <taxon>Embryophyta</taxon>
        <taxon>Tracheophyta</taxon>
        <taxon>Spermatophyta</taxon>
        <taxon>Magnoliopsida</taxon>
        <taxon>Liliopsida</taxon>
        <taxon>Asparagales</taxon>
        <taxon>Asparagaceae</taxon>
        <taxon>Asparagoideae</taxon>
        <taxon>Asparagus</taxon>
    </lineage>
</organism>
<dbReference type="AlphaFoldDB" id="A0A5P1FLZ0"/>
<dbReference type="EMBL" id="CM007381">
    <property type="protein sequence ID" value="ONK79335.1"/>
    <property type="molecule type" value="Genomic_DNA"/>
</dbReference>
<proteinExistence type="predicted"/>
<dbReference type="Gramene" id="ONK79335">
    <property type="protein sequence ID" value="ONK79335"/>
    <property type="gene ID" value="A4U43_C01F5320"/>
</dbReference>
<keyword evidence="3" id="KW-1185">Reference proteome</keyword>
<gene>
    <name evidence="2" type="ORF">A4U43_C01F5320</name>
</gene>
<evidence type="ECO:0000313" key="3">
    <source>
        <dbReference type="Proteomes" id="UP000243459"/>
    </source>
</evidence>
<dbReference type="Proteomes" id="UP000243459">
    <property type="component" value="Chromosome 1"/>
</dbReference>
<reference evidence="3" key="1">
    <citation type="journal article" date="2017" name="Nat. Commun.">
        <title>The asparagus genome sheds light on the origin and evolution of a young Y chromosome.</title>
        <authorList>
            <person name="Harkess A."/>
            <person name="Zhou J."/>
            <person name="Xu C."/>
            <person name="Bowers J.E."/>
            <person name="Van der Hulst R."/>
            <person name="Ayyampalayam S."/>
            <person name="Mercati F."/>
            <person name="Riccardi P."/>
            <person name="McKain M.R."/>
            <person name="Kakrana A."/>
            <person name="Tang H."/>
            <person name="Ray J."/>
            <person name="Groenendijk J."/>
            <person name="Arikit S."/>
            <person name="Mathioni S.M."/>
            <person name="Nakano M."/>
            <person name="Shan H."/>
            <person name="Telgmann-Rauber A."/>
            <person name="Kanno A."/>
            <person name="Yue Z."/>
            <person name="Chen H."/>
            <person name="Li W."/>
            <person name="Chen Y."/>
            <person name="Xu X."/>
            <person name="Zhang Y."/>
            <person name="Luo S."/>
            <person name="Chen H."/>
            <person name="Gao J."/>
            <person name="Mao Z."/>
            <person name="Pires J.C."/>
            <person name="Luo M."/>
            <person name="Kudrna D."/>
            <person name="Wing R.A."/>
            <person name="Meyers B.C."/>
            <person name="Yi K."/>
            <person name="Kong H."/>
            <person name="Lavrijsen P."/>
            <person name="Sunseri F."/>
            <person name="Falavigna A."/>
            <person name="Ye Y."/>
            <person name="Leebens-Mack J.H."/>
            <person name="Chen G."/>
        </authorList>
    </citation>
    <scope>NUCLEOTIDE SEQUENCE [LARGE SCALE GENOMIC DNA]</scope>
    <source>
        <strain evidence="3">cv. DH0086</strain>
    </source>
</reference>
<feature type="region of interest" description="Disordered" evidence="1">
    <location>
        <begin position="15"/>
        <end position="35"/>
    </location>
</feature>
<protein>
    <submittedName>
        <fullName evidence="2">Uncharacterized protein</fullName>
    </submittedName>
</protein>
<name>A0A5P1FLZ0_ASPOF</name>
<accession>A0A5P1FLZ0</accession>
<evidence type="ECO:0000313" key="2">
    <source>
        <dbReference type="EMBL" id="ONK79335.1"/>
    </source>
</evidence>
<sequence length="100" mass="10856">MAEVRKAPPLTDVALAKAGVGDGRGGRPQEAGSGGAMTATLRAEIYPAEIGPEITGALMEHVMRFSHYDGDTKEMNGWLRVPLIDRLHNFHYSPKLLTQL</sequence>